<evidence type="ECO:0000313" key="2">
    <source>
        <dbReference type="EMBL" id="ACE05608.1"/>
    </source>
</evidence>
<feature type="transmembrane region" description="Helical" evidence="1">
    <location>
        <begin position="132"/>
        <end position="156"/>
    </location>
</feature>
<gene>
    <name evidence="2" type="ordered locus">Aasi_0163</name>
</gene>
<dbReference type="Pfam" id="PF13858">
    <property type="entry name" value="DUF4199"/>
    <property type="match status" value="1"/>
</dbReference>
<feature type="transmembrane region" description="Helical" evidence="1">
    <location>
        <begin position="9"/>
        <end position="26"/>
    </location>
</feature>
<dbReference type="RefSeq" id="WP_012472374.1">
    <property type="nucleotide sequence ID" value="NC_010830.1"/>
</dbReference>
<dbReference type="KEGG" id="aas:Aasi_0163"/>
<proteinExistence type="predicted"/>
<dbReference type="InterPro" id="IPR025250">
    <property type="entry name" value="DUF4199"/>
</dbReference>
<protein>
    <recommendedName>
        <fullName evidence="4">DUF4199 domain-containing protein</fullName>
    </recommendedName>
</protein>
<dbReference type="AlphaFoldDB" id="B3EUI9"/>
<keyword evidence="3" id="KW-1185">Reference proteome</keyword>
<dbReference type="STRING" id="452471.Aasi_0163"/>
<dbReference type="OrthoDB" id="1122768at2"/>
<feature type="transmembrane region" description="Helical" evidence="1">
    <location>
        <begin position="64"/>
        <end position="91"/>
    </location>
</feature>
<evidence type="ECO:0000313" key="3">
    <source>
        <dbReference type="Proteomes" id="UP000001227"/>
    </source>
</evidence>
<name>B3EUI9_AMOA5</name>
<reference evidence="2 3" key="1">
    <citation type="journal article" date="2010" name="J. Bacteriol.">
        <title>The genome of the amoeba symbiont 'Candidatus Amoebophilus asiaticus' reveals common mechanisms for host cell interaction among amoeba-associated bacteria.</title>
        <authorList>
            <person name="Schmitz-Esser S."/>
            <person name="Tischler P."/>
            <person name="Arnold R."/>
            <person name="Montanaro J."/>
            <person name="Wagner M."/>
            <person name="Rattei T."/>
            <person name="Horn M."/>
        </authorList>
    </citation>
    <scope>NUCLEOTIDE SEQUENCE [LARGE SCALE GENOMIC DNA]</scope>
    <source>
        <strain evidence="2 3">5a2</strain>
    </source>
</reference>
<keyword evidence="1" id="KW-1133">Transmembrane helix</keyword>
<sequence>MWLIGIRSGIITLLALIAYTLLVQVLNLKNSILGHLEYAVFTLGIYSALFYYKNANNGSITYMQGLQVGMIAVLFTSVVISVLTYVMLFTYGNNFVNTLLLEFKRSIQQIDLTNNSVQNSITLIESVFNSKLLGVLIFLSISFTGFIFTLFIALFAKKNNS</sequence>
<feature type="transmembrane region" description="Helical" evidence="1">
    <location>
        <begin position="32"/>
        <end position="52"/>
    </location>
</feature>
<dbReference type="HOGENOM" id="CLU_1640258_0_0_10"/>
<dbReference type="Proteomes" id="UP000001227">
    <property type="component" value="Chromosome"/>
</dbReference>
<dbReference type="EMBL" id="CP001102">
    <property type="protein sequence ID" value="ACE05608.1"/>
    <property type="molecule type" value="Genomic_DNA"/>
</dbReference>
<organism evidence="2 3">
    <name type="scientific">Amoebophilus asiaticus (strain 5a2)</name>
    <dbReference type="NCBI Taxonomy" id="452471"/>
    <lineage>
        <taxon>Bacteria</taxon>
        <taxon>Pseudomonadati</taxon>
        <taxon>Bacteroidota</taxon>
        <taxon>Cytophagia</taxon>
        <taxon>Cytophagales</taxon>
        <taxon>Amoebophilaceae</taxon>
        <taxon>Candidatus Amoebophilus</taxon>
    </lineage>
</organism>
<evidence type="ECO:0008006" key="4">
    <source>
        <dbReference type="Google" id="ProtNLM"/>
    </source>
</evidence>
<keyword evidence="1" id="KW-0472">Membrane</keyword>
<keyword evidence="1" id="KW-0812">Transmembrane</keyword>
<evidence type="ECO:0000256" key="1">
    <source>
        <dbReference type="SAM" id="Phobius"/>
    </source>
</evidence>
<accession>B3EUI9</accession>